<dbReference type="eggNOG" id="COG1672">
    <property type="taxonomic scope" value="Bacteria"/>
</dbReference>
<dbReference type="KEGG" id="eac:EAL2_c19480"/>
<dbReference type="RefSeq" id="WP_051489149.1">
    <property type="nucleotide sequence ID" value="NZ_CP007452.1"/>
</dbReference>
<keyword evidence="3" id="KW-0067">ATP-binding</keyword>
<feature type="domain" description="DUF234" evidence="2">
    <location>
        <begin position="318"/>
        <end position="408"/>
    </location>
</feature>
<dbReference type="SUPFAM" id="SSF46785">
    <property type="entry name" value="Winged helix' DNA-binding domain"/>
    <property type="match status" value="1"/>
</dbReference>
<evidence type="ECO:0000313" key="4">
    <source>
        <dbReference type="Proteomes" id="UP000019591"/>
    </source>
</evidence>
<dbReference type="InterPro" id="IPR004256">
    <property type="entry name" value="DUF234"/>
</dbReference>
<keyword evidence="4" id="KW-1185">Reference proteome</keyword>
<dbReference type="SUPFAM" id="SSF52540">
    <property type="entry name" value="P-loop containing nucleoside triphosphate hydrolases"/>
    <property type="match status" value="1"/>
</dbReference>
<dbReference type="Pfam" id="PF03008">
    <property type="entry name" value="DUF234"/>
    <property type="match status" value="1"/>
</dbReference>
<dbReference type="SUPFAM" id="SSF52980">
    <property type="entry name" value="Restriction endonuclease-like"/>
    <property type="match status" value="1"/>
</dbReference>
<name>W8T664_PEPAC</name>
<dbReference type="OrthoDB" id="9813134at2"/>
<dbReference type="PANTHER" id="PTHR34704:SF1">
    <property type="entry name" value="ATPASE"/>
    <property type="match status" value="1"/>
</dbReference>
<dbReference type="Pfam" id="PF01637">
    <property type="entry name" value="ATPase_2"/>
    <property type="match status" value="1"/>
</dbReference>
<dbReference type="InterPro" id="IPR011579">
    <property type="entry name" value="ATPase_dom"/>
</dbReference>
<evidence type="ECO:0000259" key="1">
    <source>
        <dbReference type="Pfam" id="PF01637"/>
    </source>
</evidence>
<dbReference type="EMBL" id="CP007452">
    <property type="protein sequence ID" value="AHM57229.1"/>
    <property type="molecule type" value="Genomic_DNA"/>
</dbReference>
<protein>
    <submittedName>
        <fullName evidence="3">ATP-binding protein</fullName>
    </submittedName>
</protein>
<reference evidence="3 4" key="1">
    <citation type="journal article" date="2014" name="Genome Announc.">
        <title>Complete Genome Sequence of Amino Acid-Utilizing Eubacterium acidaminophilum al-2 (DSM 3953).</title>
        <authorList>
            <person name="Poehlein A."/>
            <person name="Andreesen J.R."/>
            <person name="Daniel R."/>
        </authorList>
    </citation>
    <scope>NUCLEOTIDE SEQUENCE [LARGE SCALE GENOMIC DNA]</scope>
    <source>
        <strain evidence="3 4">DSM 3953</strain>
    </source>
</reference>
<gene>
    <name evidence="3" type="ORF">EAL2_c19480</name>
</gene>
<dbReference type="Gene3D" id="3.40.50.300">
    <property type="entry name" value="P-loop containing nucleotide triphosphate hydrolases"/>
    <property type="match status" value="1"/>
</dbReference>
<sequence>MEQMEFVNRKQELNTLKSEYEAERSSLVIIYGRRRVGKTRLIHEFIKDKDAFMFMATEESEKENRMSFKSALADHLDHPLLREVQDLSWEAMFKELVRSIDDKKKIVVIDEFQYIGKNNKAFPSIFQKIWDTILASKNIMVILCGSVISMMKEQTLDYSSPLYGRRTAQIVVKQINFEHYKEFYPEEEQVDLIKKYALTGGVPKYIETLREFKTFEEKLNEIIQNKNSYLHEEPYYLLSKEVPDIGTYFSVLKTIALGKVKPSEISTQLELKVANLVHYFKVLRDMDMLVRETPVTEKNPEKSKKVIYRITDNFVAFWFKYVYPHRLYIETGQSEEIAALALDKIVEEHVSYVYEMIAREYVIRNWYKLTGRRYGKIGKWWDKNEEIDIAAIDEVENRILLGECKYKESAVGLKEYKDLVRKSSLVKWGEAGRKEEYVLFSKSGFSEALEELARTDENLTLIRLN</sequence>
<feature type="domain" description="ATPase" evidence="1">
    <location>
        <begin position="6"/>
        <end position="209"/>
    </location>
</feature>
<dbReference type="PATRIC" id="fig|1286171.3.peg.1897"/>
<dbReference type="AlphaFoldDB" id="W8T664"/>
<dbReference type="Proteomes" id="UP000019591">
    <property type="component" value="Chromosome"/>
</dbReference>
<dbReference type="HOGENOM" id="CLU_041137_3_0_9"/>
<dbReference type="GO" id="GO:0005524">
    <property type="term" value="F:ATP binding"/>
    <property type="evidence" value="ECO:0007669"/>
    <property type="project" value="UniProtKB-KW"/>
</dbReference>
<keyword evidence="3" id="KW-0547">Nucleotide-binding</keyword>
<dbReference type="InterPro" id="IPR036390">
    <property type="entry name" value="WH_DNA-bd_sf"/>
</dbReference>
<dbReference type="InterPro" id="IPR011335">
    <property type="entry name" value="Restrct_endonuc-II-like"/>
</dbReference>
<organism evidence="3 4">
    <name type="scientific">Peptoclostridium acidaminophilum DSM 3953</name>
    <dbReference type="NCBI Taxonomy" id="1286171"/>
    <lineage>
        <taxon>Bacteria</taxon>
        <taxon>Bacillati</taxon>
        <taxon>Bacillota</taxon>
        <taxon>Clostridia</taxon>
        <taxon>Peptostreptococcales</taxon>
        <taxon>Peptoclostridiaceae</taxon>
        <taxon>Peptoclostridium</taxon>
    </lineage>
</organism>
<proteinExistence type="predicted"/>
<evidence type="ECO:0000259" key="2">
    <source>
        <dbReference type="Pfam" id="PF03008"/>
    </source>
</evidence>
<dbReference type="PANTHER" id="PTHR34704">
    <property type="entry name" value="ATPASE"/>
    <property type="match status" value="1"/>
</dbReference>
<dbReference type="STRING" id="1286171.EAL2_c19480"/>
<accession>W8T664</accession>
<dbReference type="InterPro" id="IPR027417">
    <property type="entry name" value="P-loop_NTPase"/>
</dbReference>
<evidence type="ECO:0000313" key="3">
    <source>
        <dbReference type="EMBL" id="AHM57229.1"/>
    </source>
</evidence>